<dbReference type="EMBL" id="AP014961">
    <property type="protein sequence ID" value="BAS94438.1"/>
    <property type="molecule type" value="Genomic_DNA"/>
</dbReference>
<dbReference type="PaxDb" id="39947-A0A0P0WNC0"/>
<dbReference type="Proteomes" id="UP000059680">
    <property type="component" value="Chromosome 5"/>
</dbReference>
<protein>
    <submittedName>
        <fullName evidence="1">Os05g0464150 protein</fullName>
    </submittedName>
</protein>
<gene>
    <name evidence="1" type="ordered locus">Os05g0464150</name>
    <name evidence="1" type="ORF">OSNPB_050464150</name>
</gene>
<name>A0A0P0WNC0_ORYSJ</name>
<sequence length="78" mass="8890">MNVSSHWDLVLINGVLLHTTEKRKGDTSFYKFMSIDRGAKGVKNLTKNISTVFFLKFGDEFKILFSKSLKTERSTSSI</sequence>
<accession>A0A0P0WNC0</accession>
<reference evidence="1 2" key="3">
    <citation type="journal article" date="2013" name="Rice">
        <title>Improvement of the Oryza sativa Nipponbare reference genome using next generation sequence and optical map data.</title>
        <authorList>
            <person name="Kawahara Y."/>
            <person name="de la Bastide M."/>
            <person name="Hamilton J.P."/>
            <person name="Kanamori H."/>
            <person name="McCombie W.R."/>
            <person name="Ouyang S."/>
            <person name="Schwartz D.C."/>
            <person name="Tanaka T."/>
            <person name="Wu J."/>
            <person name="Zhou S."/>
            <person name="Childs K.L."/>
            <person name="Davidson R.M."/>
            <person name="Lin H."/>
            <person name="Quesada-Ocampo L."/>
            <person name="Vaillancourt B."/>
            <person name="Sakai H."/>
            <person name="Lee S.S."/>
            <person name="Kim J."/>
            <person name="Numa H."/>
            <person name="Itoh T."/>
            <person name="Buell C.R."/>
            <person name="Matsumoto T."/>
        </authorList>
    </citation>
    <scope>NUCLEOTIDE SEQUENCE [LARGE SCALE GENOMIC DNA]</scope>
    <source>
        <strain evidence="2">cv. Nipponbare</strain>
    </source>
</reference>
<reference evidence="2" key="1">
    <citation type="journal article" date="2005" name="Nature">
        <title>The map-based sequence of the rice genome.</title>
        <authorList>
            <consortium name="International rice genome sequencing project (IRGSP)"/>
            <person name="Matsumoto T."/>
            <person name="Wu J."/>
            <person name="Kanamori H."/>
            <person name="Katayose Y."/>
            <person name="Fujisawa M."/>
            <person name="Namiki N."/>
            <person name="Mizuno H."/>
            <person name="Yamamoto K."/>
            <person name="Antonio B.A."/>
            <person name="Baba T."/>
            <person name="Sakata K."/>
            <person name="Nagamura Y."/>
            <person name="Aoki H."/>
            <person name="Arikawa K."/>
            <person name="Arita K."/>
            <person name="Bito T."/>
            <person name="Chiden Y."/>
            <person name="Fujitsuka N."/>
            <person name="Fukunaka R."/>
            <person name="Hamada M."/>
            <person name="Harada C."/>
            <person name="Hayashi A."/>
            <person name="Hijishita S."/>
            <person name="Honda M."/>
            <person name="Hosokawa S."/>
            <person name="Ichikawa Y."/>
            <person name="Idonuma A."/>
            <person name="Iijima M."/>
            <person name="Ikeda M."/>
            <person name="Ikeno M."/>
            <person name="Ito K."/>
            <person name="Ito S."/>
            <person name="Ito T."/>
            <person name="Ito Y."/>
            <person name="Ito Y."/>
            <person name="Iwabuchi A."/>
            <person name="Kamiya K."/>
            <person name="Karasawa W."/>
            <person name="Kurita K."/>
            <person name="Katagiri S."/>
            <person name="Kikuta A."/>
            <person name="Kobayashi H."/>
            <person name="Kobayashi N."/>
            <person name="Machita K."/>
            <person name="Maehara T."/>
            <person name="Masukawa M."/>
            <person name="Mizubayashi T."/>
            <person name="Mukai Y."/>
            <person name="Nagasaki H."/>
            <person name="Nagata Y."/>
            <person name="Naito S."/>
            <person name="Nakashima M."/>
            <person name="Nakama Y."/>
            <person name="Nakamichi Y."/>
            <person name="Nakamura M."/>
            <person name="Meguro A."/>
            <person name="Negishi M."/>
            <person name="Ohta I."/>
            <person name="Ohta T."/>
            <person name="Okamoto M."/>
            <person name="Ono N."/>
            <person name="Saji S."/>
            <person name="Sakaguchi M."/>
            <person name="Sakai K."/>
            <person name="Shibata M."/>
            <person name="Shimokawa T."/>
            <person name="Song J."/>
            <person name="Takazaki Y."/>
            <person name="Terasawa K."/>
            <person name="Tsugane M."/>
            <person name="Tsuji K."/>
            <person name="Ueda S."/>
            <person name="Waki K."/>
            <person name="Yamagata H."/>
            <person name="Yamamoto M."/>
            <person name="Yamamoto S."/>
            <person name="Yamane H."/>
            <person name="Yoshiki S."/>
            <person name="Yoshihara R."/>
            <person name="Yukawa K."/>
            <person name="Zhong H."/>
            <person name="Yano M."/>
            <person name="Yuan Q."/>
            <person name="Ouyang S."/>
            <person name="Liu J."/>
            <person name="Jones K.M."/>
            <person name="Gansberger K."/>
            <person name="Moffat K."/>
            <person name="Hill J."/>
            <person name="Bera J."/>
            <person name="Fadrosh D."/>
            <person name="Jin S."/>
            <person name="Johri S."/>
            <person name="Kim M."/>
            <person name="Overton L."/>
            <person name="Reardon M."/>
            <person name="Tsitrin T."/>
            <person name="Vuong H."/>
            <person name="Weaver B."/>
            <person name="Ciecko A."/>
            <person name="Tallon L."/>
            <person name="Jackson J."/>
            <person name="Pai G."/>
            <person name="Aken S.V."/>
            <person name="Utterback T."/>
            <person name="Reidmuller S."/>
            <person name="Feldblyum T."/>
            <person name="Hsiao J."/>
            <person name="Zismann V."/>
            <person name="Iobst S."/>
            <person name="de Vazeille A.R."/>
            <person name="Buell C.R."/>
            <person name="Ying K."/>
            <person name="Li Y."/>
            <person name="Lu T."/>
            <person name="Huang Y."/>
            <person name="Zhao Q."/>
            <person name="Feng Q."/>
            <person name="Zhang L."/>
            <person name="Zhu J."/>
            <person name="Weng Q."/>
            <person name="Mu J."/>
            <person name="Lu Y."/>
            <person name="Fan D."/>
            <person name="Liu Y."/>
            <person name="Guan J."/>
            <person name="Zhang Y."/>
            <person name="Yu S."/>
            <person name="Liu X."/>
            <person name="Zhang Y."/>
            <person name="Hong G."/>
            <person name="Han B."/>
            <person name="Choisne N."/>
            <person name="Demange N."/>
            <person name="Orjeda G."/>
            <person name="Samain S."/>
            <person name="Cattolico L."/>
            <person name="Pelletier E."/>
            <person name="Couloux A."/>
            <person name="Segurens B."/>
            <person name="Wincker P."/>
            <person name="D'Hont A."/>
            <person name="Scarpelli C."/>
            <person name="Weissenbach J."/>
            <person name="Salanoubat M."/>
            <person name="Quetier F."/>
            <person name="Yu Y."/>
            <person name="Kim H.R."/>
            <person name="Rambo T."/>
            <person name="Currie J."/>
            <person name="Collura K."/>
            <person name="Luo M."/>
            <person name="Yang T."/>
            <person name="Ammiraju J.S.S."/>
            <person name="Engler F."/>
            <person name="Soderlund C."/>
            <person name="Wing R.A."/>
            <person name="Palmer L.E."/>
            <person name="de la Bastide M."/>
            <person name="Spiegel L."/>
            <person name="Nascimento L."/>
            <person name="Zutavern T."/>
            <person name="O'Shaughnessy A."/>
            <person name="Dike S."/>
            <person name="Dedhia N."/>
            <person name="Preston R."/>
            <person name="Balija V."/>
            <person name="McCombie W.R."/>
            <person name="Chow T."/>
            <person name="Chen H."/>
            <person name="Chung M."/>
            <person name="Chen C."/>
            <person name="Shaw J."/>
            <person name="Wu H."/>
            <person name="Hsiao K."/>
            <person name="Chao Y."/>
            <person name="Chu M."/>
            <person name="Cheng C."/>
            <person name="Hour A."/>
            <person name="Lee P."/>
            <person name="Lin S."/>
            <person name="Lin Y."/>
            <person name="Liou J."/>
            <person name="Liu S."/>
            <person name="Hsing Y."/>
            <person name="Raghuvanshi S."/>
            <person name="Mohanty A."/>
            <person name="Bharti A.K."/>
            <person name="Gaur A."/>
            <person name="Gupta V."/>
            <person name="Kumar D."/>
            <person name="Ravi V."/>
            <person name="Vij S."/>
            <person name="Kapur A."/>
            <person name="Khurana P."/>
            <person name="Khurana P."/>
            <person name="Khurana J.P."/>
            <person name="Tyagi A.K."/>
            <person name="Gaikwad K."/>
            <person name="Singh A."/>
            <person name="Dalal V."/>
            <person name="Srivastava S."/>
            <person name="Dixit A."/>
            <person name="Pal A.K."/>
            <person name="Ghazi I.A."/>
            <person name="Yadav M."/>
            <person name="Pandit A."/>
            <person name="Bhargava A."/>
            <person name="Sureshbabu K."/>
            <person name="Batra K."/>
            <person name="Sharma T.R."/>
            <person name="Mohapatra T."/>
            <person name="Singh N.K."/>
            <person name="Messing J."/>
            <person name="Nelson A.B."/>
            <person name="Fuks G."/>
            <person name="Kavchok S."/>
            <person name="Keizer G."/>
            <person name="Linton E."/>
            <person name="Llaca V."/>
            <person name="Song R."/>
            <person name="Tanyolac B."/>
            <person name="Young S."/>
            <person name="Ho-Il K."/>
            <person name="Hahn J.H."/>
            <person name="Sangsakoo G."/>
            <person name="Vanavichit A."/>
            <person name="de Mattos Luiz.A.T."/>
            <person name="Zimmer P.D."/>
            <person name="Malone G."/>
            <person name="Dellagostin O."/>
            <person name="de Oliveira A.C."/>
            <person name="Bevan M."/>
            <person name="Bancroft I."/>
            <person name="Minx P."/>
            <person name="Cordum H."/>
            <person name="Wilson R."/>
            <person name="Cheng Z."/>
            <person name="Jin W."/>
            <person name="Jiang J."/>
            <person name="Leong S.A."/>
            <person name="Iwama H."/>
            <person name="Gojobori T."/>
            <person name="Itoh T."/>
            <person name="Niimura Y."/>
            <person name="Fujii Y."/>
            <person name="Habara T."/>
            <person name="Sakai H."/>
            <person name="Sato Y."/>
            <person name="Wilson G."/>
            <person name="Kumar K."/>
            <person name="McCouch S."/>
            <person name="Juretic N."/>
            <person name="Hoen D."/>
            <person name="Wright S."/>
            <person name="Bruskiewich R."/>
            <person name="Bureau T."/>
            <person name="Miyao A."/>
            <person name="Hirochika H."/>
            <person name="Nishikawa T."/>
            <person name="Kadowaki K."/>
            <person name="Sugiura M."/>
            <person name="Burr B."/>
            <person name="Sasaki T."/>
        </authorList>
    </citation>
    <scope>NUCLEOTIDE SEQUENCE [LARGE SCALE GENOMIC DNA]</scope>
    <source>
        <strain evidence="2">cv. Nipponbare</strain>
    </source>
</reference>
<organism evidence="1 2">
    <name type="scientific">Oryza sativa subsp. japonica</name>
    <name type="common">Rice</name>
    <dbReference type="NCBI Taxonomy" id="39947"/>
    <lineage>
        <taxon>Eukaryota</taxon>
        <taxon>Viridiplantae</taxon>
        <taxon>Streptophyta</taxon>
        <taxon>Embryophyta</taxon>
        <taxon>Tracheophyta</taxon>
        <taxon>Spermatophyta</taxon>
        <taxon>Magnoliopsida</taxon>
        <taxon>Liliopsida</taxon>
        <taxon>Poales</taxon>
        <taxon>Poaceae</taxon>
        <taxon>BOP clade</taxon>
        <taxon>Oryzoideae</taxon>
        <taxon>Oryzeae</taxon>
        <taxon>Oryzinae</taxon>
        <taxon>Oryza</taxon>
        <taxon>Oryza sativa</taxon>
    </lineage>
</organism>
<dbReference type="Gramene" id="Os05t0464150-00">
    <property type="protein sequence ID" value="Os05t0464150-00"/>
    <property type="gene ID" value="Os05g0464150"/>
</dbReference>
<proteinExistence type="predicted"/>
<dbReference type="InParanoid" id="A0A0P0WNC0"/>
<reference evidence="1 2" key="2">
    <citation type="journal article" date="2013" name="Plant Cell Physiol.">
        <title>Rice Annotation Project Database (RAP-DB): an integrative and interactive database for rice genomics.</title>
        <authorList>
            <person name="Sakai H."/>
            <person name="Lee S.S."/>
            <person name="Tanaka T."/>
            <person name="Numa H."/>
            <person name="Kim J."/>
            <person name="Kawahara Y."/>
            <person name="Wakimoto H."/>
            <person name="Yang C.C."/>
            <person name="Iwamoto M."/>
            <person name="Abe T."/>
            <person name="Yamada Y."/>
            <person name="Muto A."/>
            <person name="Inokuchi H."/>
            <person name="Ikemura T."/>
            <person name="Matsumoto T."/>
            <person name="Sasaki T."/>
            <person name="Itoh T."/>
        </authorList>
    </citation>
    <scope>NUCLEOTIDE SEQUENCE [LARGE SCALE GENOMIC DNA]</scope>
    <source>
        <strain evidence="2">cv. Nipponbare</strain>
    </source>
</reference>
<dbReference type="AlphaFoldDB" id="A0A0P0WNC0"/>
<keyword evidence="2" id="KW-1185">Reference proteome</keyword>
<evidence type="ECO:0000313" key="2">
    <source>
        <dbReference type="Proteomes" id="UP000059680"/>
    </source>
</evidence>
<evidence type="ECO:0000313" key="1">
    <source>
        <dbReference type="EMBL" id="BAS94438.1"/>
    </source>
</evidence>